<feature type="domain" description="PAS" evidence="6">
    <location>
        <begin position="9"/>
        <end position="61"/>
    </location>
</feature>
<evidence type="ECO:0000256" key="3">
    <source>
        <dbReference type="ARBA" id="ARBA00023015"/>
    </source>
</evidence>
<dbReference type="Pfam" id="PF25601">
    <property type="entry name" value="AAA_lid_14"/>
    <property type="match status" value="1"/>
</dbReference>
<dbReference type="SUPFAM" id="SSF46689">
    <property type="entry name" value="Homeodomain-like"/>
    <property type="match status" value="1"/>
</dbReference>
<organism evidence="7 8">
    <name type="scientific">Metabacillus litoralis</name>
    <dbReference type="NCBI Taxonomy" id="152268"/>
    <lineage>
        <taxon>Bacteria</taxon>
        <taxon>Bacillati</taxon>
        <taxon>Bacillota</taxon>
        <taxon>Bacilli</taxon>
        <taxon>Bacillales</taxon>
        <taxon>Bacillaceae</taxon>
        <taxon>Metabacillus</taxon>
    </lineage>
</organism>
<keyword evidence="3" id="KW-0805">Transcription regulation</keyword>
<sequence>MLNQRFPYAKEIFETVIENAYVWIVIVDAKGKVIYMNENYCRFCEVNKDEVIGQHVTKVIENTRMHIVVESGEEEIADLQYIRGNYMIANRIPIFAENKVVGAFGTVMFRDTKEWHEMNSHVRHHLSSIQSFIDQQETTGAKYTLNDIHSNSSIMNELKDRVKSIAATDSSVLIRGESGTGKELFAHSIHLLSHRSEKPFIKVNCGAIPEQLLESELFGYEDGAFTGAKKGGKKGKFQLANGGTIFLDEIGDMSAHMQVKLLRVLQEKEVEPVGSSKTIPLDVRVITATNRPLEVLMESNSFRSDLYYRISVIPLFIPPLRERLEDLETLVRHFIKKVSLRTGKRISLIHEDVMNTFQHYHWQGNIRELENIIEAAIHLAKSDVITLESIPDYIKEKTIFQTKATSLKEMLIEAEKNILLSTLKKFEGDKRKAAKALGISKSSMYDKIQKHHIT</sequence>
<dbReference type="PANTHER" id="PTHR32071:SF57">
    <property type="entry name" value="C4-DICARBOXYLATE TRANSPORT TRANSCRIPTIONAL REGULATORY PROTEIN DCTD"/>
    <property type="match status" value="1"/>
</dbReference>
<evidence type="ECO:0000256" key="2">
    <source>
        <dbReference type="ARBA" id="ARBA00022840"/>
    </source>
</evidence>
<reference evidence="7 8" key="1">
    <citation type="journal article" date="2005" name="Int. J. Syst. Evol. Microbiol.">
        <title>Bacillus litoralis sp. nov., isolated from a tidal flat of the Yellow Sea in Korea.</title>
        <authorList>
            <person name="Yoon J.H."/>
            <person name="Oh T.K."/>
        </authorList>
    </citation>
    <scope>NUCLEOTIDE SEQUENCE [LARGE SCALE GENOMIC DNA]</scope>
    <source>
        <strain evidence="7 8">SW-211</strain>
    </source>
</reference>
<dbReference type="InterPro" id="IPR003593">
    <property type="entry name" value="AAA+_ATPase"/>
</dbReference>
<dbReference type="GO" id="GO:0006355">
    <property type="term" value="P:regulation of DNA-templated transcription"/>
    <property type="evidence" value="ECO:0007669"/>
    <property type="project" value="InterPro"/>
</dbReference>
<dbReference type="GO" id="GO:0005524">
    <property type="term" value="F:ATP binding"/>
    <property type="evidence" value="ECO:0007669"/>
    <property type="project" value="UniProtKB-KW"/>
</dbReference>
<evidence type="ECO:0000313" key="8">
    <source>
        <dbReference type="Proteomes" id="UP000321363"/>
    </source>
</evidence>
<dbReference type="InterPro" id="IPR035965">
    <property type="entry name" value="PAS-like_dom_sf"/>
</dbReference>
<dbReference type="NCBIfam" id="TIGR00229">
    <property type="entry name" value="sensory_box"/>
    <property type="match status" value="1"/>
</dbReference>
<evidence type="ECO:0000256" key="4">
    <source>
        <dbReference type="ARBA" id="ARBA00023163"/>
    </source>
</evidence>
<evidence type="ECO:0000259" key="5">
    <source>
        <dbReference type="PROSITE" id="PS50045"/>
    </source>
</evidence>
<dbReference type="InterPro" id="IPR002197">
    <property type="entry name" value="HTH_Fis"/>
</dbReference>
<keyword evidence="8" id="KW-1185">Reference proteome</keyword>
<dbReference type="SMART" id="SM00382">
    <property type="entry name" value="AAA"/>
    <property type="match status" value="1"/>
</dbReference>
<keyword evidence="4" id="KW-0804">Transcription</keyword>
<protein>
    <submittedName>
        <fullName evidence="7">PAS domain-containing protein</fullName>
    </submittedName>
</protein>
<dbReference type="Gene3D" id="1.10.10.60">
    <property type="entry name" value="Homeodomain-like"/>
    <property type="match status" value="1"/>
</dbReference>
<dbReference type="FunFam" id="3.40.50.300:FF:000006">
    <property type="entry name" value="DNA-binding transcriptional regulator NtrC"/>
    <property type="match status" value="1"/>
</dbReference>
<dbReference type="EMBL" id="VOQF01000007">
    <property type="protein sequence ID" value="TXC90284.1"/>
    <property type="molecule type" value="Genomic_DNA"/>
</dbReference>
<dbReference type="PROSITE" id="PS50045">
    <property type="entry name" value="SIGMA54_INTERACT_4"/>
    <property type="match status" value="1"/>
</dbReference>
<dbReference type="PROSITE" id="PS50112">
    <property type="entry name" value="PAS"/>
    <property type="match status" value="1"/>
</dbReference>
<accession>A0A5C6VZ55</accession>
<dbReference type="PROSITE" id="PS00676">
    <property type="entry name" value="SIGMA54_INTERACT_2"/>
    <property type="match status" value="1"/>
</dbReference>
<evidence type="ECO:0000256" key="1">
    <source>
        <dbReference type="ARBA" id="ARBA00022741"/>
    </source>
</evidence>
<keyword evidence="2" id="KW-0067">ATP-binding</keyword>
<dbReference type="Gene3D" id="1.10.8.60">
    <property type="match status" value="1"/>
</dbReference>
<evidence type="ECO:0000313" key="7">
    <source>
        <dbReference type="EMBL" id="TXC90284.1"/>
    </source>
</evidence>
<dbReference type="AlphaFoldDB" id="A0A5C6VZ55"/>
<dbReference type="InterPro" id="IPR009057">
    <property type="entry name" value="Homeodomain-like_sf"/>
</dbReference>
<dbReference type="Gene3D" id="3.30.450.20">
    <property type="entry name" value="PAS domain"/>
    <property type="match status" value="1"/>
</dbReference>
<dbReference type="OrthoDB" id="9771372at2"/>
<dbReference type="InterPro" id="IPR025943">
    <property type="entry name" value="Sigma_54_int_dom_ATP-bd_2"/>
</dbReference>
<dbReference type="SUPFAM" id="SSF52540">
    <property type="entry name" value="P-loop containing nucleoside triphosphate hydrolases"/>
    <property type="match status" value="1"/>
</dbReference>
<dbReference type="GO" id="GO:0043565">
    <property type="term" value="F:sequence-specific DNA binding"/>
    <property type="evidence" value="ECO:0007669"/>
    <property type="project" value="InterPro"/>
</dbReference>
<dbReference type="PANTHER" id="PTHR32071">
    <property type="entry name" value="TRANSCRIPTIONAL REGULATORY PROTEIN"/>
    <property type="match status" value="1"/>
</dbReference>
<dbReference type="RefSeq" id="WP_146949385.1">
    <property type="nucleotide sequence ID" value="NZ_VOQF01000007.1"/>
</dbReference>
<dbReference type="PRINTS" id="PR01590">
    <property type="entry name" value="HTHFIS"/>
</dbReference>
<dbReference type="Pfam" id="PF02954">
    <property type="entry name" value="HTH_8"/>
    <property type="match status" value="1"/>
</dbReference>
<dbReference type="InterPro" id="IPR013767">
    <property type="entry name" value="PAS_fold"/>
</dbReference>
<proteinExistence type="predicted"/>
<dbReference type="InterPro" id="IPR027417">
    <property type="entry name" value="P-loop_NTPase"/>
</dbReference>
<comment type="caution">
    <text evidence="7">The sequence shown here is derived from an EMBL/GenBank/DDBJ whole genome shotgun (WGS) entry which is preliminary data.</text>
</comment>
<keyword evidence="1" id="KW-0547">Nucleotide-binding</keyword>
<gene>
    <name evidence="7" type="ORF">FS935_14620</name>
</gene>
<dbReference type="InterPro" id="IPR002078">
    <property type="entry name" value="Sigma_54_int"/>
</dbReference>
<dbReference type="Pfam" id="PF00158">
    <property type="entry name" value="Sigma54_activat"/>
    <property type="match status" value="1"/>
</dbReference>
<dbReference type="Gene3D" id="3.40.50.300">
    <property type="entry name" value="P-loop containing nucleotide triphosphate hydrolases"/>
    <property type="match status" value="1"/>
</dbReference>
<dbReference type="CDD" id="cd00130">
    <property type="entry name" value="PAS"/>
    <property type="match status" value="1"/>
</dbReference>
<dbReference type="Pfam" id="PF00989">
    <property type="entry name" value="PAS"/>
    <property type="match status" value="1"/>
</dbReference>
<dbReference type="InterPro" id="IPR000014">
    <property type="entry name" value="PAS"/>
</dbReference>
<dbReference type="PROSITE" id="PS00675">
    <property type="entry name" value="SIGMA54_INTERACT_1"/>
    <property type="match status" value="1"/>
</dbReference>
<dbReference type="Proteomes" id="UP000321363">
    <property type="component" value="Unassembled WGS sequence"/>
</dbReference>
<feature type="domain" description="Sigma-54 factor interaction" evidence="5">
    <location>
        <begin position="148"/>
        <end position="378"/>
    </location>
</feature>
<evidence type="ECO:0000259" key="6">
    <source>
        <dbReference type="PROSITE" id="PS50112"/>
    </source>
</evidence>
<dbReference type="InterPro" id="IPR025662">
    <property type="entry name" value="Sigma_54_int_dom_ATP-bd_1"/>
</dbReference>
<dbReference type="SUPFAM" id="SSF55785">
    <property type="entry name" value="PYP-like sensor domain (PAS domain)"/>
    <property type="match status" value="1"/>
</dbReference>
<dbReference type="InterPro" id="IPR058031">
    <property type="entry name" value="AAA_lid_NorR"/>
</dbReference>
<dbReference type="CDD" id="cd00009">
    <property type="entry name" value="AAA"/>
    <property type="match status" value="1"/>
</dbReference>
<dbReference type="SMART" id="SM00091">
    <property type="entry name" value="PAS"/>
    <property type="match status" value="1"/>
</dbReference>
<name>A0A5C6VZ55_9BACI</name>